<evidence type="ECO:0000256" key="5">
    <source>
        <dbReference type="ARBA" id="ARBA00023136"/>
    </source>
</evidence>
<accession>A0A7D5DB18</accession>
<dbReference type="Proteomes" id="UP000509568">
    <property type="component" value="Chromosome"/>
</dbReference>
<organism evidence="7 8">
    <name type="scientific">Pseudomonas eucalypticola</name>
    <dbReference type="NCBI Taxonomy" id="2599595"/>
    <lineage>
        <taxon>Bacteria</taxon>
        <taxon>Pseudomonadati</taxon>
        <taxon>Pseudomonadota</taxon>
        <taxon>Gammaproteobacteria</taxon>
        <taxon>Pseudomonadales</taxon>
        <taxon>Pseudomonadaceae</taxon>
        <taxon>Pseudomonas</taxon>
    </lineage>
</organism>
<feature type="transmembrane region" description="Helical" evidence="6">
    <location>
        <begin position="379"/>
        <end position="399"/>
    </location>
</feature>
<feature type="transmembrane region" description="Helical" evidence="6">
    <location>
        <begin position="12"/>
        <end position="33"/>
    </location>
</feature>
<dbReference type="Pfam" id="PF01943">
    <property type="entry name" value="Polysacc_synt"/>
    <property type="match status" value="1"/>
</dbReference>
<feature type="transmembrane region" description="Helical" evidence="6">
    <location>
        <begin position="83"/>
        <end position="104"/>
    </location>
</feature>
<protein>
    <submittedName>
        <fullName evidence="7">Oligosaccharide flippase family protein</fullName>
    </submittedName>
</protein>
<feature type="transmembrane region" description="Helical" evidence="6">
    <location>
        <begin position="466"/>
        <end position="484"/>
    </location>
</feature>
<dbReference type="KEGG" id="pez:HWQ56_26315"/>
<evidence type="ECO:0000256" key="1">
    <source>
        <dbReference type="ARBA" id="ARBA00004651"/>
    </source>
</evidence>
<feature type="transmembrane region" description="Helical" evidence="6">
    <location>
        <begin position="227"/>
        <end position="244"/>
    </location>
</feature>
<dbReference type="AlphaFoldDB" id="A0A7D5DB18"/>
<keyword evidence="3 6" id="KW-0812">Transmembrane</keyword>
<evidence type="ECO:0000313" key="7">
    <source>
        <dbReference type="EMBL" id="QKZ07098.1"/>
    </source>
</evidence>
<comment type="subcellular location">
    <subcellularLocation>
        <location evidence="1">Cell membrane</location>
        <topology evidence="1">Multi-pass membrane protein</topology>
    </subcellularLocation>
</comment>
<dbReference type="GO" id="GO:0005886">
    <property type="term" value="C:plasma membrane"/>
    <property type="evidence" value="ECO:0007669"/>
    <property type="project" value="UniProtKB-SubCell"/>
</dbReference>
<gene>
    <name evidence="7" type="ORF">HWQ56_26315</name>
</gene>
<dbReference type="PANTHER" id="PTHR30250:SF26">
    <property type="entry name" value="PSMA PROTEIN"/>
    <property type="match status" value="1"/>
</dbReference>
<reference evidence="7 8" key="1">
    <citation type="submission" date="2020-06" db="EMBL/GenBank/DDBJ databases">
        <title>Pseudomonas eucalypticola sp. nov., an endophyte of Eucalyptus dunnii leaves with biocontrol ability of eucalyptus leaf blight.</title>
        <authorList>
            <person name="Liu Y."/>
            <person name="Song Z."/>
            <person name="Zeng H."/>
            <person name="Lu M."/>
            <person name="Wang X."/>
            <person name="Lian X."/>
            <person name="Zhang Q."/>
        </authorList>
    </citation>
    <scope>NUCLEOTIDE SEQUENCE [LARGE SCALE GENOMIC DNA]</scope>
    <source>
        <strain evidence="7 8">NP-1</strain>
    </source>
</reference>
<feature type="transmembrane region" description="Helical" evidence="6">
    <location>
        <begin position="347"/>
        <end position="367"/>
    </location>
</feature>
<keyword evidence="2" id="KW-1003">Cell membrane</keyword>
<feature type="transmembrane region" description="Helical" evidence="6">
    <location>
        <begin position="311"/>
        <end position="335"/>
    </location>
</feature>
<dbReference type="EMBL" id="CP056030">
    <property type="protein sequence ID" value="QKZ07098.1"/>
    <property type="molecule type" value="Genomic_DNA"/>
</dbReference>
<evidence type="ECO:0000256" key="4">
    <source>
        <dbReference type="ARBA" id="ARBA00022989"/>
    </source>
</evidence>
<keyword evidence="8" id="KW-1185">Reference proteome</keyword>
<feature type="transmembrane region" description="Helical" evidence="6">
    <location>
        <begin position="39"/>
        <end position="56"/>
    </location>
</feature>
<feature type="transmembrane region" description="Helical" evidence="6">
    <location>
        <begin position="124"/>
        <end position="144"/>
    </location>
</feature>
<feature type="transmembrane region" description="Helical" evidence="6">
    <location>
        <begin position="156"/>
        <end position="180"/>
    </location>
</feature>
<dbReference type="InterPro" id="IPR002797">
    <property type="entry name" value="Polysacc_synth"/>
</dbReference>
<dbReference type="InterPro" id="IPR050833">
    <property type="entry name" value="Poly_Biosynth_Transport"/>
</dbReference>
<evidence type="ECO:0000313" key="8">
    <source>
        <dbReference type="Proteomes" id="UP000509568"/>
    </source>
</evidence>
<proteinExistence type="predicted"/>
<feature type="transmembrane region" description="Helical" evidence="6">
    <location>
        <begin position="264"/>
        <end position="282"/>
    </location>
</feature>
<evidence type="ECO:0000256" key="6">
    <source>
        <dbReference type="SAM" id="Phobius"/>
    </source>
</evidence>
<evidence type="ECO:0000256" key="2">
    <source>
        <dbReference type="ARBA" id="ARBA00022475"/>
    </source>
</evidence>
<evidence type="ECO:0000256" key="3">
    <source>
        <dbReference type="ARBA" id="ARBA00022692"/>
    </source>
</evidence>
<keyword evidence="4 6" id="KW-1133">Transmembrane helix</keyword>
<feature type="transmembrane region" description="Helical" evidence="6">
    <location>
        <begin position="435"/>
        <end position="454"/>
    </location>
</feature>
<dbReference type="PANTHER" id="PTHR30250">
    <property type="entry name" value="PST FAMILY PREDICTED COLANIC ACID TRANSPORTER"/>
    <property type="match status" value="1"/>
</dbReference>
<sequence>MKKLSVVHNTTISYLGQAYTLLVGILIMPFYLGHLGAEVYGLIGFYAVLQAWLTLLDAGMSPSLVREIAHHQGSARQLRKSGWLLRSFELIFVPLALVCVLGVWLASPWIAGQWLNAQHLAPQTLAHCVALMGVMVALRLYATLYKSGLQGLELHAWLNAANVLIATLRYFGGLALVAWVSQDPIVFFQFQVAVALLETLIFAVKAWRMLPAPHWYSGFNQALIKPVLPFAASLSLSSVLWILLTQLDKVLLSSHLTLKDYGYFSLVALISTGIIMLINPLVQTLLPRMTALMAEGRDADMRRLYLDAHRFIATFIVPLSAVIALHGDALVFAWSGDRAAAHWVGPVLFWYALGSGILSLSGFQFYLQYAYGRVHLHLWYSLASAVVTVPVLVVAVQFHGALGAAIAWFALRLVSFAFWPAFIHRRLAPGLHRQWLHDVLRISLMSALGLAVTQPLVQAMAGDNRLQTFLALALCGLISLLLVAGSHRPSLQRVLLIFNRVSAQR</sequence>
<keyword evidence="5 6" id="KW-0472">Membrane</keyword>
<name>A0A7D5DB18_9PSED</name>
<feature type="transmembrane region" description="Helical" evidence="6">
    <location>
        <begin position="186"/>
        <end position="207"/>
    </location>
</feature>
<feature type="transmembrane region" description="Helical" evidence="6">
    <location>
        <begin position="405"/>
        <end position="423"/>
    </location>
</feature>
<dbReference type="RefSeq" id="WP_176572102.1">
    <property type="nucleotide sequence ID" value="NZ_CP056030.1"/>
</dbReference>